<evidence type="ECO:0000313" key="9">
    <source>
        <dbReference type="EMBL" id="PJG82747.1"/>
    </source>
</evidence>
<evidence type="ECO:0000313" key="10">
    <source>
        <dbReference type="Proteomes" id="UP000230282"/>
    </source>
</evidence>
<dbReference type="PANTHER" id="PTHR10029:SF3">
    <property type="entry name" value="ACYLPHOSPHATASE-RELATED"/>
    <property type="match status" value="1"/>
</dbReference>
<evidence type="ECO:0000256" key="5">
    <source>
        <dbReference type="PROSITE-ProRule" id="PRU00520"/>
    </source>
</evidence>
<comment type="similarity">
    <text evidence="1 7">Belongs to the acylphosphatase family.</text>
</comment>
<gene>
    <name evidence="9" type="ORF">CVP04_08065</name>
</gene>
<evidence type="ECO:0000259" key="8">
    <source>
        <dbReference type="PROSITE" id="PS51160"/>
    </source>
</evidence>
<dbReference type="InterPro" id="IPR017968">
    <property type="entry name" value="Acylphosphatase_CS"/>
</dbReference>
<organism evidence="9 10">
    <name type="scientific">Caviibacterium pharyngocola</name>
    <dbReference type="NCBI Taxonomy" id="28159"/>
    <lineage>
        <taxon>Bacteria</taxon>
        <taxon>Pseudomonadati</taxon>
        <taxon>Pseudomonadota</taxon>
        <taxon>Gammaproteobacteria</taxon>
        <taxon>Pasteurellales</taxon>
        <taxon>Pasteurellaceae</taxon>
        <taxon>Caviibacterium</taxon>
    </lineage>
</organism>
<dbReference type="AlphaFoldDB" id="A0A2M8RV40"/>
<keyword evidence="3 5" id="KW-0378">Hydrolase</keyword>
<dbReference type="PROSITE" id="PS00150">
    <property type="entry name" value="ACYLPHOSPHATASE_1"/>
    <property type="match status" value="1"/>
</dbReference>
<dbReference type="NCBIfam" id="NF011000">
    <property type="entry name" value="PRK14426.1"/>
    <property type="match status" value="1"/>
</dbReference>
<proteinExistence type="inferred from homology"/>
<name>A0A2M8RV40_9PAST</name>
<protein>
    <recommendedName>
        <fullName evidence="2 5">Acylphosphatase</fullName>
        <ecNumber evidence="2 5">3.6.1.7</ecNumber>
    </recommendedName>
</protein>
<dbReference type="RefSeq" id="WP_100297005.1">
    <property type="nucleotide sequence ID" value="NZ_PHGZ01000015.1"/>
</dbReference>
<evidence type="ECO:0000256" key="6">
    <source>
        <dbReference type="RuleBase" id="RU000553"/>
    </source>
</evidence>
<dbReference type="Gene3D" id="3.30.70.100">
    <property type="match status" value="1"/>
</dbReference>
<reference evidence="9 10" key="1">
    <citation type="submission" date="2017-11" db="EMBL/GenBank/DDBJ databases">
        <title>Reclassification of Bisgaard taxon 5 as Caviibacterium pharyngocola gen. nov., sp. nov.</title>
        <authorList>
            <person name="Christensen H."/>
        </authorList>
    </citation>
    <scope>NUCLEOTIDE SEQUENCE [LARGE SCALE GENOMIC DNA]</scope>
    <source>
        <strain evidence="9 10">7_3</strain>
    </source>
</reference>
<dbReference type="EC" id="3.6.1.7" evidence="2 5"/>
<dbReference type="GO" id="GO:0003998">
    <property type="term" value="F:acylphosphatase activity"/>
    <property type="evidence" value="ECO:0007669"/>
    <property type="project" value="UniProtKB-EC"/>
</dbReference>
<evidence type="ECO:0000256" key="1">
    <source>
        <dbReference type="ARBA" id="ARBA00005614"/>
    </source>
</evidence>
<dbReference type="Proteomes" id="UP000230282">
    <property type="component" value="Unassembled WGS sequence"/>
</dbReference>
<dbReference type="SUPFAM" id="SSF54975">
    <property type="entry name" value="Acylphosphatase/BLUF domain-like"/>
    <property type="match status" value="1"/>
</dbReference>
<comment type="caution">
    <text evidence="9">The sequence shown here is derived from an EMBL/GenBank/DDBJ whole genome shotgun (WGS) entry which is preliminary data.</text>
</comment>
<feature type="active site" evidence="5">
    <location>
        <position position="36"/>
    </location>
</feature>
<keyword evidence="10" id="KW-1185">Reference proteome</keyword>
<accession>A0A2M8RV40</accession>
<feature type="active site" evidence="5">
    <location>
        <position position="18"/>
    </location>
</feature>
<dbReference type="PRINTS" id="PR00112">
    <property type="entry name" value="ACYLPHPHTASE"/>
</dbReference>
<dbReference type="InterPro" id="IPR036046">
    <property type="entry name" value="Acylphosphatase-like_dom_sf"/>
</dbReference>
<dbReference type="PROSITE" id="PS00151">
    <property type="entry name" value="ACYLPHOSPHATASE_2"/>
    <property type="match status" value="1"/>
</dbReference>
<evidence type="ECO:0000256" key="3">
    <source>
        <dbReference type="ARBA" id="ARBA00022801"/>
    </source>
</evidence>
<dbReference type="OrthoDB" id="5295388at2"/>
<dbReference type="InterPro" id="IPR020456">
    <property type="entry name" value="Acylphosphatase"/>
</dbReference>
<dbReference type="PROSITE" id="PS51160">
    <property type="entry name" value="ACYLPHOSPHATASE_3"/>
    <property type="match status" value="1"/>
</dbReference>
<sequence>MFKKQFQVYGVVQGVGFRYFTWKEAVKIGVVGYVKNLSDGSVSVVAQGSASQLDALRQWLQKGPKTAIVERVIELDYLGTQTFDEFSVQR</sequence>
<dbReference type="PANTHER" id="PTHR10029">
    <property type="entry name" value="ACYLPHOSPHATASE"/>
    <property type="match status" value="1"/>
</dbReference>
<dbReference type="EMBL" id="PHGZ01000015">
    <property type="protein sequence ID" value="PJG82747.1"/>
    <property type="molecule type" value="Genomic_DNA"/>
</dbReference>
<dbReference type="InterPro" id="IPR001792">
    <property type="entry name" value="Acylphosphatase-like_dom"/>
</dbReference>
<evidence type="ECO:0000256" key="2">
    <source>
        <dbReference type="ARBA" id="ARBA00012150"/>
    </source>
</evidence>
<evidence type="ECO:0000256" key="4">
    <source>
        <dbReference type="ARBA" id="ARBA00047645"/>
    </source>
</evidence>
<dbReference type="NCBIfam" id="NF011019">
    <property type="entry name" value="PRK14448.1"/>
    <property type="match status" value="1"/>
</dbReference>
<comment type="catalytic activity">
    <reaction evidence="4 5 6">
        <text>an acyl phosphate + H2O = a carboxylate + phosphate + H(+)</text>
        <dbReference type="Rhea" id="RHEA:14965"/>
        <dbReference type="ChEBI" id="CHEBI:15377"/>
        <dbReference type="ChEBI" id="CHEBI:15378"/>
        <dbReference type="ChEBI" id="CHEBI:29067"/>
        <dbReference type="ChEBI" id="CHEBI:43474"/>
        <dbReference type="ChEBI" id="CHEBI:59918"/>
        <dbReference type="EC" id="3.6.1.7"/>
    </reaction>
</comment>
<feature type="domain" description="Acylphosphatase-like" evidence="8">
    <location>
        <begin position="3"/>
        <end position="90"/>
    </location>
</feature>
<dbReference type="Pfam" id="PF00708">
    <property type="entry name" value="Acylphosphatase"/>
    <property type="match status" value="1"/>
</dbReference>
<evidence type="ECO:0000256" key="7">
    <source>
        <dbReference type="RuleBase" id="RU004168"/>
    </source>
</evidence>